<feature type="transmembrane region" description="Helical" evidence="6">
    <location>
        <begin position="182"/>
        <end position="203"/>
    </location>
</feature>
<keyword evidence="8" id="KW-1185">Reference proteome</keyword>
<feature type="transmembrane region" description="Helical" evidence="6">
    <location>
        <begin position="381"/>
        <end position="404"/>
    </location>
</feature>
<feature type="transmembrane region" description="Helical" evidence="6">
    <location>
        <begin position="157"/>
        <end position="176"/>
    </location>
</feature>
<evidence type="ECO:0000256" key="1">
    <source>
        <dbReference type="ARBA" id="ARBA00004141"/>
    </source>
</evidence>
<evidence type="ECO:0000256" key="4">
    <source>
        <dbReference type="ARBA" id="ARBA00022989"/>
    </source>
</evidence>
<dbReference type="AlphaFoldDB" id="A0A4R1KZX0"/>
<dbReference type="RefSeq" id="WP_165867189.1">
    <property type="nucleotide sequence ID" value="NZ_CP170642.1"/>
</dbReference>
<organism evidence="7 8">
    <name type="scientific">Lonepinella koalarum</name>
    <dbReference type="NCBI Taxonomy" id="53417"/>
    <lineage>
        <taxon>Bacteria</taxon>
        <taxon>Pseudomonadati</taxon>
        <taxon>Pseudomonadota</taxon>
        <taxon>Gammaproteobacteria</taxon>
        <taxon>Pasteurellales</taxon>
        <taxon>Pasteurellaceae</taxon>
        <taxon>Lonepinella</taxon>
    </lineage>
</organism>
<reference evidence="7 8" key="1">
    <citation type="submission" date="2019-03" db="EMBL/GenBank/DDBJ databases">
        <title>Genomic Encyclopedia of Type Strains, Phase IV (KMG-IV): sequencing the most valuable type-strain genomes for metagenomic binning, comparative biology and taxonomic classification.</title>
        <authorList>
            <person name="Goeker M."/>
        </authorList>
    </citation>
    <scope>NUCLEOTIDE SEQUENCE [LARGE SCALE GENOMIC DNA]</scope>
    <source>
        <strain evidence="7 8">DSM 10053</strain>
    </source>
</reference>
<proteinExistence type="predicted"/>
<dbReference type="EMBL" id="SMGJ01000001">
    <property type="protein sequence ID" value="TCK71136.1"/>
    <property type="molecule type" value="Genomic_DNA"/>
</dbReference>
<name>A0A4R1KZX0_9PAST</name>
<accession>A0A4R1KZX0</accession>
<evidence type="ECO:0000256" key="3">
    <source>
        <dbReference type="ARBA" id="ARBA00022692"/>
    </source>
</evidence>
<dbReference type="SUPFAM" id="SSF103473">
    <property type="entry name" value="MFS general substrate transporter"/>
    <property type="match status" value="1"/>
</dbReference>
<dbReference type="InterPro" id="IPR004752">
    <property type="entry name" value="AmpG_permease/AT-1"/>
</dbReference>
<keyword evidence="2" id="KW-0813">Transport</keyword>
<dbReference type="GO" id="GO:0022857">
    <property type="term" value="F:transmembrane transporter activity"/>
    <property type="evidence" value="ECO:0007669"/>
    <property type="project" value="InterPro"/>
</dbReference>
<evidence type="ECO:0000256" key="5">
    <source>
        <dbReference type="ARBA" id="ARBA00023136"/>
    </source>
</evidence>
<feature type="transmembrane region" description="Helical" evidence="6">
    <location>
        <begin position="294"/>
        <end position="314"/>
    </location>
</feature>
<keyword evidence="3 6" id="KW-0812">Transmembrane</keyword>
<dbReference type="Pfam" id="PF07690">
    <property type="entry name" value="MFS_1"/>
    <property type="match status" value="1"/>
</dbReference>
<feature type="transmembrane region" description="Helical" evidence="6">
    <location>
        <begin position="267"/>
        <end position="287"/>
    </location>
</feature>
<sequence length="410" mass="44458">MSNHHFTVLSVKQVLLAIVGIYTTQTIITSLTTQALPTLWRDAGVSLQFIGLTALLWIPWGLRFLWSPLMERWRLPENQLIRRSRGLILTGQWLIVSLFLLISLLVWWGILELSQSAVVFLTILLFTALVAATTDIASDGFTVEQLAEQQRGWGNTAQVGSSYLGAMLGSGGFLLICVHWDLATAFLLLALIILLLSVPMFLLREPPRSSTAILTHRPSLKYAWSRATIRISLVLMLLSSVGIRLTLGMFGPFLIDKGASLSDVGWLFGSLNITVGFMGAILGGILVQTKPSWQAVIIALAIELVVLFALTLLADSVSLSILMFLISLMFAVFSVLWVALYSVLMSVASPLQSGVDFTLFQSADALLAVLAGLLAGSLAQYLGYTACFGLAAVSVVVAIGAIIYQTKRVA</sequence>
<gene>
    <name evidence="7" type="ORF">EV692_0192</name>
</gene>
<feature type="transmembrane region" description="Helical" evidence="6">
    <location>
        <begin position="14"/>
        <end position="33"/>
    </location>
</feature>
<feature type="transmembrane region" description="Helical" evidence="6">
    <location>
        <begin position="87"/>
        <end position="110"/>
    </location>
</feature>
<dbReference type="PANTHER" id="PTHR12778:SF10">
    <property type="entry name" value="MAJOR FACILITATOR SUPERFAMILY DOMAIN-CONTAINING PROTEIN 3"/>
    <property type="match status" value="1"/>
</dbReference>
<dbReference type="GO" id="GO:0016020">
    <property type="term" value="C:membrane"/>
    <property type="evidence" value="ECO:0007669"/>
    <property type="project" value="UniProtKB-SubCell"/>
</dbReference>
<feature type="transmembrane region" description="Helical" evidence="6">
    <location>
        <begin position="320"/>
        <end position="343"/>
    </location>
</feature>
<keyword evidence="5 6" id="KW-0472">Membrane</keyword>
<feature type="transmembrane region" description="Helical" evidence="6">
    <location>
        <begin position="231"/>
        <end position="255"/>
    </location>
</feature>
<comment type="caution">
    <text evidence="7">The sequence shown here is derived from an EMBL/GenBank/DDBJ whole genome shotgun (WGS) entry which is preliminary data.</text>
</comment>
<evidence type="ECO:0000256" key="6">
    <source>
        <dbReference type="SAM" id="Phobius"/>
    </source>
</evidence>
<dbReference type="PANTHER" id="PTHR12778">
    <property type="entry name" value="SOLUTE CARRIER FAMILY 33 ACETYL-COA TRANSPORTER -RELATED"/>
    <property type="match status" value="1"/>
</dbReference>
<feature type="transmembrane region" description="Helical" evidence="6">
    <location>
        <begin position="116"/>
        <end position="137"/>
    </location>
</feature>
<comment type="subcellular location">
    <subcellularLocation>
        <location evidence="1">Membrane</location>
        <topology evidence="1">Multi-pass membrane protein</topology>
    </subcellularLocation>
</comment>
<evidence type="ECO:0000256" key="2">
    <source>
        <dbReference type="ARBA" id="ARBA00022448"/>
    </source>
</evidence>
<dbReference type="InterPro" id="IPR036259">
    <property type="entry name" value="MFS_trans_sf"/>
</dbReference>
<feature type="transmembrane region" description="Helical" evidence="6">
    <location>
        <begin position="45"/>
        <end position="66"/>
    </location>
</feature>
<evidence type="ECO:0000313" key="8">
    <source>
        <dbReference type="Proteomes" id="UP000295496"/>
    </source>
</evidence>
<keyword evidence="4 6" id="KW-1133">Transmembrane helix</keyword>
<evidence type="ECO:0000313" key="7">
    <source>
        <dbReference type="EMBL" id="TCK71136.1"/>
    </source>
</evidence>
<dbReference type="Proteomes" id="UP000295496">
    <property type="component" value="Unassembled WGS sequence"/>
</dbReference>
<dbReference type="Gene3D" id="1.20.1250.20">
    <property type="entry name" value="MFS general substrate transporter like domains"/>
    <property type="match status" value="2"/>
</dbReference>
<feature type="transmembrane region" description="Helical" evidence="6">
    <location>
        <begin position="355"/>
        <end position="375"/>
    </location>
</feature>
<protein>
    <submittedName>
        <fullName evidence="7">MFS transporter (Putative signal transducer)</fullName>
    </submittedName>
</protein>
<dbReference type="InterPro" id="IPR011701">
    <property type="entry name" value="MFS"/>
</dbReference>